<evidence type="ECO:0000256" key="2">
    <source>
        <dbReference type="ARBA" id="ARBA00022649"/>
    </source>
</evidence>
<evidence type="ECO:0000256" key="4">
    <source>
        <dbReference type="ARBA" id="ARBA00022723"/>
    </source>
</evidence>
<dbReference type="CDD" id="cd18753">
    <property type="entry name" value="PIN_VapC4-5_FitB-like"/>
    <property type="match status" value="1"/>
</dbReference>
<keyword evidence="5" id="KW-0378">Hydrolase</keyword>
<evidence type="ECO:0000256" key="6">
    <source>
        <dbReference type="ARBA" id="ARBA00022842"/>
    </source>
</evidence>
<dbReference type="AlphaFoldDB" id="A0A934VWX1"/>
<protein>
    <submittedName>
        <fullName evidence="9">Type II toxin-antitoxin system VapC family toxin</fullName>
    </submittedName>
</protein>
<dbReference type="Pfam" id="PF01850">
    <property type="entry name" value="PIN"/>
    <property type="match status" value="1"/>
</dbReference>
<comment type="similarity">
    <text evidence="7">Belongs to the PINc/VapC protein family.</text>
</comment>
<gene>
    <name evidence="9" type="ORF">JIN85_11095</name>
</gene>
<name>A0A934VWX1_9BACT</name>
<dbReference type="InterPro" id="IPR002716">
    <property type="entry name" value="PIN_dom"/>
</dbReference>
<reference evidence="9" key="1">
    <citation type="submission" date="2021-01" db="EMBL/GenBank/DDBJ databases">
        <title>Modified the classification status of verrucomicrobia.</title>
        <authorList>
            <person name="Feng X."/>
        </authorList>
    </citation>
    <scope>NUCLEOTIDE SEQUENCE</scope>
    <source>
        <strain evidence="9">KCTC 22041</strain>
    </source>
</reference>
<dbReference type="InterPro" id="IPR050556">
    <property type="entry name" value="Type_II_TA_system_RNase"/>
</dbReference>
<evidence type="ECO:0000313" key="9">
    <source>
        <dbReference type="EMBL" id="MBK1882964.1"/>
    </source>
</evidence>
<dbReference type="InterPro" id="IPR029060">
    <property type="entry name" value="PIN-like_dom_sf"/>
</dbReference>
<organism evidence="9 10">
    <name type="scientific">Luteolibacter pohnpeiensis</name>
    <dbReference type="NCBI Taxonomy" id="454153"/>
    <lineage>
        <taxon>Bacteria</taxon>
        <taxon>Pseudomonadati</taxon>
        <taxon>Verrucomicrobiota</taxon>
        <taxon>Verrucomicrobiia</taxon>
        <taxon>Verrucomicrobiales</taxon>
        <taxon>Verrucomicrobiaceae</taxon>
        <taxon>Luteolibacter</taxon>
    </lineage>
</organism>
<dbReference type="PANTHER" id="PTHR33653">
    <property type="entry name" value="RIBONUCLEASE VAPC2"/>
    <property type="match status" value="1"/>
</dbReference>
<dbReference type="Gene3D" id="3.40.50.1010">
    <property type="entry name" value="5'-nuclease"/>
    <property type="match status" value="1"/>
</dbReference>
<evidence type="ECO:0000256" key="3">
    <source>
        <dbReference type="ARBA" id="ARBA00022722"/>
    </source>
</evidence>
<feature type="domain" description="PIN" evidence="8">
    <location>
        <begin position="19"/>
        <end position="123"/>
    </location>
</feature>
<sequence length="130" mass="14953">MKSDLLLDTNAYSDFGRRLKWLDVIPYAAQIFIPLMVIGELRSGFRNGRHFQKNEDDLQDFLSQGTVRVLAPDLQTTFHYSIIFTDLKSRGIIIPQNDLWIAALAVQHGLWLCTSDAHFDHLPQLLRIQS</sequence>
<keyword evidence="6" id="KW-0460">Magnesium</keyword>
<dbReference type="PANTHER" id="PTHR33653:SF1">
    <property type="entry name" value="RIBONUCLEASE VAPC2"/>
    <property type="match status" value="1"/>
</dbReference>
<dbReference type="SUPFAM" id="SSF88723">
    <property type="entry name" value="PIN domain-like"/>
    <property type="match status" value="1"/>
</dbReference>
<dbReference type="EMBL" id="JAENIJ010000016">
    <property type="protein sequence ID" value="MBK1882964.1"/>
    <property type="molecule type" value="Genomic_DNA"/>
</dbReference>
<dbReference type="RefSeq" id="WP_200270611.1">
    <property type="nucleotide sequence ID" value="NZ_JAENIJ010000016.1"/>
</dbReference>
<keyword evidence="3" id="KW-0540">Nuclease</keyword>
<dbReference type="GO" id="GO:0046872">
    <property type="term" value="F:metal ion binding"/>
    <property type="evidence" value="ECO:0007669"/>
    <property type="project" value="UniProtKB-KW"/>
</dbReference>
<dbReference type="Proteomes" id="UP000603141">
    <property type="component" value="Unassembled WGS sequence"/>
</dbReference>
<keyword evidence="10" id="KW-1185">Reference proteome</keyword>
<evidence type="ECO:0000256" key="7">
    <source>
        <dbReference type="ARBA" id="ARBA00038093"/>
    </source>
</evidence>
<evidence type="ECO:0000313" key="10">
    <source>
        <dbReference type="Proteomes" id="UP000603141"/>
    </source>
</evidence>
<dbReference type="GO" id="GO:0016787">
    <property type="term" value="F:hydrolase activity"/>
    <property type="evidence" value="ECO:0007669"/>
    <property type="project" value="UniProtKB-KW"/>
</dbReference>
<dbReference type="GO" id="GO:0004518">
    <property type="term" value="F:nuclease activity"/>
    <property type="evidence" value="ECO:0007669"/>
    <property type="project" value="UniProtKB-KW"/>
</dbReference>
<evidence type="ECO:0000256" key="5">
    <source>
        <dbReference type="ARBA" id="ARBA00022801"/>
    </source>
</evidence>
<evidence type="ECO:0000256" key="1">
    <source>
        <dbReference type="ARBA" id="ARBA00001946"/>
    </source>
</evidence>
<comment type="caution">
    <text evidence="9">The sequence shown here is derived from an EMBL/GenBank/DDBJ whole genome shotgun (WGS) entry which is preliminary data.</text>
</comment>
<keyword evidence="4" id="KW-0479">Metal-binding</keyword>
<evidence type="ECO:0000259" key="8">
    <source>
        <dbReference type="Pfam" id="PF01850"/>
    </source>
</evidence>
<keyword evidence="2" id="KW-1277">Toxin-antitoxin system</keyword>
<comment type="cofactor">
    <cofactor evidence="1">
        <name>Mg(2+)</name>
        <dbReference type="ChEBI" id="CHEBI:18420"/>
    </cofactor>
</comment>
<proteinExistence type="inferred from homology"/>
<accession>A0A934VWX1</accession>